<dbReference type="Proteomes" id="UP000235786">
    <property type="component" value="Unassembled WGS sequence"/>
</dbReference>
<dbReference type="OrthoDB" id="40902at2759"/>
<accession>A0A2J6R5P6</accession>
<dbReference type="GO" id="GO:0004674">
    <property type="term" value="F:protein serine/threonine kinase activity"/>
    <property type="evidence" value="ECO:0007669"/>
    <property type="project" value="UniProtKB-KW"/>
</dbReference>
<keyword evidence="6" id="KW-0418">Kinase</keyword>
<dbReference type="CDD" id="cd05117">
    <property type="entry name" value="STKc_CAMK"/>
    <property type="match status" value="1"/>
</dbReference>
<sequence>MPESAPTATLQQCRYKIGKTLGAGSYSVVKEVVHIDTNRYYAAKVINKRLMIGREHFVHNEIAILKRISLGHPNILSLVDHFETLNNIYIVTDLAVGGEVFDRVLAKGSYYESDAAELVRALTSGVAYLHDLGIVHRDLKPENLLFRTTEDNSDLLISDFGIAAVLGEENFNNLATTCGTPGYMAPEIFRKTGYGKAVDMWAIGVITYFLLAGYTPFDRESNLEEMQAIINAEFDFSPHEYWEGVSIQAKEFIRNLIVCSPDERLTAHEALSHPFLGIRTTLGDEKDLKPTIRENLATGRSLNSAIDTIKAINKLREKEGKAQLGEI</sequence>
<keyword evidence="4" id="KW-0723">Serine/threonine-protein kinase</keyword>
<dbReference type="FunFam" id="1.10.510.10:FF:000571">
    <property type="entry name" value="Maternal embryonic leucine zipper kinase"/>
    <property type="match status" value="1"/>
</dbReference>
<dbReference type="AlphaFoldDB" id="A0A2J6R5P6"/>
<evidence type="ECO:0000256" key="2">
    <source>
        <dbReference type="ARBA" id="ARBA00022840"/>
    </source>
</evidence>
<keyword evidence="1 3" id="KW-0547">Nucleotide-binding</keyword>
<dbReference type="PROSITE" id="PS00107">
    <property type="entry name" value="PROTEIN_KINASE_ATP"/>
    <property type="match status" value="1"/>
</dbReference>
<keyword evidence="2 3" id="KW-0067">ATP-binding</keyword>
<dbReference type="InterPro" id="IPR011009">
    <property type="entry name" value="Kinase-like_dom_sf"/>
</dbReference>
<evidence type="ECO:0000313" key="6">
    <source>
        <dbReference type="EMBL" id="PMD33850.1"/>
    </source>
</evidence>
<dbReference type="GO" id="GO:0005524">
    <property type="term" value="F:ATP binding"/>
    <property type="evidence" value="ECO:0007669"/>
    <property type="project" value="UniProtKB-UniRule"/>
</dbReference>
<dbReference type="Pfam" id="PF00069">
    <property type="entry name" value="Pkinase"/>
    <property type="match status" value="1"/>
</dbReference>
<dbReference type="Gene3D" id="3.30.200.20">
    <property type="entry name" value="Phosphorylase Kinase, domain 1"/>
    <property type="match status" value="1"/>
</dbReference>
<evidence type="ECO:0000256" key="1">
    <source>
        <dbReference type="ARBA" id="ARBA00022741"/>
    </source>
</evidence>
<evidence type="ECO:0000256" key="4">
    <source>
        <dbReference type="RuleBase" id="RU000304"/>
    </source>
</evidence>
<evidence type="ECO:0000313" key="7">
    <source>
        <dbReference type="Proteomes" id="UP000235786"/>
    </source>
</evidence>
<dbReference type="FunFam" id="3.30.200.20:FF:000153">
    <property type="entry name" value="Calcium/calmodulin-dependent protein kinase type I"/>
    <property type="match status" value="1"/>
</dbReference>
<name>A0A2J6R5P6_HYAVF</name>
<protein>
    <submittedName>
        <fullName evidence="6">Calcium/calmodulin dependent protein kinase 2</fullName>
    </submittedName>
</protein>
<feature type="domain" description="Protein kinase" evidence="5">
    <location>
        <begin position="15"/>
        <end position="276"/>
    </location>
</feature>
<proteinExistence type="inferred from homology"/>
<dbReference type="SUPFAM" id="SSF56112">
    <property type="entry name" value="Protein kinase-like (PK-like)"/>
    <property type="match status" value="1"/>
</dbReference>
<dbReference type="EMBL" id="KZ613955">
    <property type="protein sequence ID" value="PMD33850.1"/>
    <property type="molecule type" value="Genomic_DNA"/>
</dbReference>
<gene>
    <name evidence="6" type="ORF">L207DRAFT_557761</name>
</gene>
<reference evidence="6 7" key="1">
    <citation type="submission" date="2016-04" db="EMBL/GenBank/DDBJ databases">
        <title>A degradative enzymes factory behind the ericoid mycorrhizal symbiosis.</title>
        <authorList>
            <consortium name="DOE Joint Genome Institute"/>
            <person name="Martino E."/>
            <person name="Morin E."/>
            <person name="Grelet G."/>
            <person name="Kuo A."/>
            <person name="Kohler A."/>
            <person name="Daghino S."/>
            <person name="Barry K."/>
            <person name="Choi C."/>
            <person name="Cichocki N."/>
            <person name="Clum A."/>
            <person name="Copeland A."/>
            <person name="Hainaut M."/>
            <person name="Haridas S."/>
            <person name="Labutti K."/>
            <person name="Lindquist E."/>
            <person name="Lipzen A."/>
            <person name="Khouja H.-R."/>
            <person name="Murat C."/>
            <person name="Ohm R."/>
            <person name="Olson A."/>
            <person name="Spatafora J."/>
            <person name="Veneault-Fourrey C."/>
            <person name="Henrissat B."/>
            <person name="Grigoriev I."/>
            <person name="Martin F."/>
            <person name="Perotto S."/>
        </authorList>
    </citation>
    <scope>NUCLEOTIDE SEQUENCE [LARGE SCALE GENOMIC DNA]</scope>
    <source>
        <strain evidence="6 7">F</strain>
    </source>
</reference>
<dbReference type="SMART" id="SM00220">
    <property type="entry name" value="S_TKc"/>
    <property type="match status" value="1"/>
</dbReference>
<evidence type="ECO:0000259" key="5">
    <source>
        <dbReference type="PROSITE" id="PS50011"/>
    </source>
</evidence>
<dbReference type="Gene3D" id="1.10.510.10">
    <property type="entry name" value="Transferase(Phosphotransferase) domain 1"/>
    <property type="match status" value="1"/>
</dbReference>
<evidence type="ECO:0000256" key="3">
    <source>
        <dbReference type="PROSITE-ProRule" id="PRU10141"/>
    </source>
</evidence>
<dbReference type="InterPro" id="IPR008271">
    <property type="entry name" value="Ser/Thr_kinase_AS"/>
</dbReference>
<dbReference type="PROSITE" id="PS50011">
    <property type="entry name" value="PROTEIN_KINASE_DOM"/>
    <property type="match status" value="1"/>
</dbReference>
<keyword evidence="6" id="KW-0808">Transferase</keyword>
<dbReference type="PROSITE" id="PS00108">
    <property type="entry name" value="PROTEIN_KINASE_ST"/>
    <property type="match status" value="1"/>
</dbReference>
<organism evidence="6 7">
    <name type="scientific">Hyaloscypha variabilis (strain UAMH 11265 / GT02V1 / F)</name>
    <name type="common">Meliniomyces variabilis</name>
    <dbReference type="NCBI Taxonomy" id="1149755"/>
    <lineage>
        <taxon>Eukaryota</taxon>
        <taxon>Fungi</taxon>
        <taxon>Dikarya</taxon>
        <taxon>Ascomycota</taxon>
        <taxon>Pezizomycotina</taxon>
        <taxon>Leotiomycetes</taxon>
        <taxon>Helotiales</taxon>
        <taxon>Hyaloscyphaceae</taxon>
        <taxon>Hyaloscypha</taxon>
        <taxon>Hyaloscypha variabilis</taxon>
    </lineage>
</organism>
<feature type="binding site" evidence="3">
    <location>
        <position position="44"/>
    </location>
    <ligand>
        <name>ATP</name>
        <dbReference type="ChEBI" id="CHEBI:30616"/>
    </ligand>
</feature>
<dbReference type="InterPro" id="IPR017441">
    <property type="entry name" value="Protein_kinase_ATP_BS"/>
</dbReference>
<dbReference type="STRING" id="1149755.A0A2J6R5P6"/>
<comment type="similarity">
    <text evidence="4">Belongs to the protein kinase superfamily.</text>
</comment>
<keyword evidence="7" id="KW-1185">Reference proteome</keyword>
<dbReference type="PANTHER" id="PTHR24347">
    <property type="entry name" value="SERINE/THREONINE-PROTEIN KINASE"/>
    <property type="match status" value="1"/>
</dbReference>
<dbReference type="InterPro" id="IPR000719">
    <property type="entry name" value="Prot_kinase_dom"/>
</dbReference>